<protein>
    <recommendedName>
        <fullName evidence="2">RlpA-like protein double-psi beta-barrel domain-containing protein</fullName>
    </recommendedName>
</protein>
<dbReference type="Gene3D" id="2.40.40.10">
    <property type="entry name" value="RlpA-like domain"/>
    <property type="match status" value="1"/>
</dbReference>
<proteinExistence type="predicted"/>
<dbReference type="SUPFAM" id="SSF50685">
    <property type="entry name" value="Barwin-like endoglucanases"/>
    <property type="match status" value="1"/>
</dbReference>
<name>A0A6J7X0K2_9CAUD</name>
<gene>
    <name evidence="1" type="ORF">UFOVP357_27</name>
</gene>
<dbReference type="InterPro" id="IPR036908">
    <property type="entry name" value="RlpA-like_sf"/>
</dbReference>
<sequence>MKRMMAISLALVVGSIAFAFRPFDTSIDYPVAVETVQPTPAPTPKPKLIPDPQVGKATWYASTSKNKNYQFCYGGHRYTCTPYKTLAQGGWEDEVVNYCAIPGFKYHQEPFWVKITEIKSGKTALCKVRDSCGCVGGGIIDLSPVIFLKFASLGTGVIKVRVERWSGSR</sequence>
<reference evidence="1" key="1">
    <citation type="submission" date="2020-05" db="EMBL/GenBank/DDBJ databases">
        <authorList>
            <person name="Chiriac C."/>
            <person name="Salcher M."/>
            <person name="Ghai R."/>
            <person name="Kavagutti S V."/>
        </authorList>
    </citation>
    <scope>NUCLEOTIDE SEQUENCE</scope>
</reference>
<accession>A0A6J7X0K2</accession>
<evidence type="ECO:0008006" key="2">
    <source>
        <dbReference type="Google" id="ProtNLM"/>
    </source>
</evidence>
<organism evidence="1">
    <name type="scientific">uncultured Caudovirales phage</name>
    <dbReference type="NCBI Taxonomy" id="2100421"/>
    <lineage>
        <taxon>Viruses</taxon>
        <taxon>Duplodnaviria</taxon>
        <taxon>Heunggongvirae</taxon>
        <taxon>Uroviricota</taxon>
        <taxon>Caudoviricetes</taxon>
        <taxon>Peduoviridae</taxon>
        <taxon>Maltschvirus</taxon>
        <taxon>Maltschvirus maltsch</taxon>
    </lineage>
</organism>
<evidence type="ECO:0000313" key="1">
    <source>
        <dbReference type="EMBL" id="CAB5220773.1"/>
    </source>
</evidence>
<dbReference type="EMBL" id="LR798289">
    <property type="protein sequence ID" value="CAB5220773.1"/>
    <property type="molecule type" value="Genomic_DNA"/>
</dbReference>